<keyword evidence="10" id="KW-0408">Iron</keyword>
<evidence type="ECO:0000256" key="4">
    <source>
        <dbReference type="ARBA" id="ARBA00022676"/>
    </source>
</evidence>
<evidence type="ECO:0000256" key="3">
    <source>
        <dbReference type="ARBA" id="ARBA00011941"/>
    </source>
</evidence>
<evidence type="ECO:0000256" key="8">
    <source>
        <dbReference type="PIRNR" id="PIRNR000485"/>
    </source>
</evidence>
<keyword evidence="5 8" id="KW-0808">Transferase</keyword>
<dbReference type="PIRSF" id="PIRSF000485">
    <property type="entry name" value="Amd_phspho_trans"/>
    <property type="match status" value="1"/>
</dbReference>
<dbReference type="AlphaFoldDB" id="A0A1Q5PL70"/>
<comment type="cofactor">
    <cofactor evidence="10">
        <name>[4Fe-4S] cluster</name>
        <dbReference type="ChEBI" id="CHEBI:49883"/>
    </cofactor>
    <text evidence="10">Binds 1 [4Fe-4S] cluster per subunit.</text>
</comment>
<dbReference type="InterPro" id="IPR029057">
    <property type="entry name" value="PRTase-like"/>
</dbReference>
<keyword evidence="4 8" id="KW-0328">Glycosyltransferase</keyword>
<gene>
    <name evidence="12" type="ORF">BM477_06885</name>
</gene>
<keyword evidence="7" id="KW-0315">Glutamine amidotransferase</keyword>
<evidence type="ECO:0000256" key="9">
    <source>
        <dbReference type="PIRSR" id="PIRSR000485-2"/>
    </source>
</evidence>
<keyword evidence="6 8" id="KW-0658">Purine biosynthesis</keyword>
<comment type="caution">
    <text evidence="12">The sequence shown here is derived from an EMBL/GenBank/DDBJ whole genome shotgun (WGS) entry which is preliminary data.</text>
</comment>
<protein>
    <recommendedName>
        <fullName evidence="3 8">Amidophosphoribosyltransferase</fullName>
        <shortName evidence="8">ATase</shortName>
        <ecNumber evidence="3 8">2.4.2.14</ecNumber>
    </recommendedName>
    <alternativeName>
        <fullName evidence="8">Glutamine phosphoribosylpyrophosphate amidotransferase</fullName>
    </alternativeName>
</protein>
<sequence>MGGMFAVTSARDIQEDVFFGTDYHSHLGNYRAGMVVCDSQAGFQREIHNIQRDSFRSRFANFLQGSRGQSGIGCIADDAPSPLIISSHLGTYAICFVGAITNSQELTDELLAEKGVLFNARSRGRINPTEVLSALISMKDSFEEGIVYAQSKIEGSCNLAILLDDGSLIIGRDRLGRLPMIIGRDDDGYAVSFESFSFEKLGYHYVSELGPHEVVKIRPEGVEQLVPPRQEMRICSFLWNYYGYPTSTYENVNVEIMRNRNGEILAQNETDPTLFDRLDYVCGVPDSGTPHAMGYAFQSSVKFARCYIKYTPTWSRSFLPHLQGSRNEIAKMKQVPIKQLINEKNILFVDDSIVRGTQLRETVEFLKENGAREVHMRSACPPMMYTCKFLNFSVSTSEDDLITRRIIQQLEGPEGLEHIDEYADQNSERGKRLRAVLAEQFNFDSIEFQSLEGIIEAIGLNPNSLCTYCWSGRE</sequence>
<evidence type="ECO:0000256" key="1">
    <source>
        <dbReference type="ARBA" id="ARBA00005209"/>
    </source>
</evidence>
<comment type="pathway">
    <text evidence="1 8">Purine metabolism; IMP biosynthesis via de novo pathway; N(1)-(5-phospho-D-ribosyl)glycinamide from 5-phospho-alpha-D-ribose 1-diphosphate: step 1/2.</text>
</comment>
<dbReference type="EMBL" id="MPDM01000007">
    <property type="protein sequence ID" value="OKL47385.1"/>
    <property type="molecule type" value="Genomic_DNA"/>
</dbReference>
<dbReference type="SUPFAM" id="SSF56235">
    <property type="entry name" value="N-terminal nucleophile aminohydrolases (Ntn hydrolases)"/>
    <property type="match status" value="1"/>
</dbReference>
<feature type="binding site" evidence="9">
    <location>
        <position position="351"/>
    </location>
    <ligand>
        <name>Mg(2+)</name>
        <dbReference type="ChEBI" id="CHEBI:18420"/>
    </ligand>
</feature>
<comment type="cofactor">
    <cofactor evidence="9">
        <name>Mg(2+)</name>
        <dbReference type="ChEBI" id="CHEBI:18420"/>
    </cofactor>
    <text evidence="9">Binds 1 Mg(2+) ion per subunit.</text>
</comment>
<evidence type="ECO:0000256" key="10">
    <source>
        <dbReference type="PIRSR" id="PIRSR000485-3"/>
    </source>
</evidence>
<evidence type="ECO:0000256" key="6">
    <source>
        <dbReference type="ARBA" id="ARBA00022755"/>
    </source>
</evidence>
<feature type="domain" description="Glutamine amidotransferase type-2" evidence="11">
    <location>
        <begin position="1"/>
        <end position="220"/>
    </location>
</feature>
<dbReference type="GO" id="GO:0006189">
    <property type="term" value="P:'de novo' IMP biosynthetic process"/>
    <property type="evidence" value="ECO:0007669"/>
    <property type="project" value="UniProtKB-UniPathway"/>
</dbReference>
<evidence type="ECO:0000259" key="11">
    <source>
        <dbReference type="PROSITE" id="PS51278"/>
    </source>
</evidence>
<feature type="binding site" evidence="10">
    <location>
        <position position="235"/>
    </location>
    <ligand>
        <name>[4Fe-4S] cluster</name>
        <dbReference type="ChEBI" id="CHEBI:49883"/>
    </ligand>
</feature>
<dbReference type="GO" id="GO:0004044">
    <property type="term" value="F:amidophosphoribosyltransferase activity"/>
    <property type="evidence" value="ECO:0007669"/>
    <property type="project" value="UniProtKB-EC"/>
</dbReference>
<dbReference type="OrthoDB" id="9801213at2"/>
<feature type="binding site" evidence="10">
    <location>
        <position position="387"/>
    </location>
    <ligand>
        <name>[4Fe-4S] cluster</name>
        <dbReference type="ChEBI" id="CHEBI:49883"/>
    </ligand>
</feature>
<dbReference type="InterPro" id="IPR017932">
    <property type="entry name" value="GATase_2_dom"/>
</dbReference>
<evidence type="ECO:0000256" key="2">
    <source>
        <dbReference type="ARBA" id="ARBA00010138"/>
    </source>
</evidence>
<dbReference type="SUPFAM" id="SSF53271">
    <property type="entry name" value="PRTase-like"/>
    <property type="match status" value="1"/>
</dbReference>
<comment type="similarity">
    <text evidence="2 8">In the C-terminal section; belongs to the purine/pyrimidine phosphoribosyltransferase family.</text>
</comment>
<evidence type="ECO:0000256" key="7">
    <source>
        <dbReference type="ARBA" id="ARBA00022962"/>
    </source>
</evidence>
<feature type="binding site" evidence="9">
    <location>
        <position position="287"/>
    </location>
    <ligand>
        <name>Mg(2+)</name>
        <dbReference type="ChEBI" id="CHEBI:18420"/>
    </ligand>
</feature>
<keyword evidence="9" id="KW-0479">Metal-binding</keyword>
<dbReference type="InterPro" id="IPR000836">
    <property type="entry name" value="PRTase_dom"/>
</dbReference>
<comment type="catalytic activity">
    <reaction evidence="8">
        <text>5-phospho-beta-D-ribosylamine + L-glutamate + diphosphate = 5-phospho-alpha-D-ribose 1-diphosphate + L-glutamine + H2O</text>
        <dbReference type="Rhea" id="RHEA:14905"/>
        <dbReference type="ChEBI" id="CHEBI:15377"/>
        <dbReference type="ChEBI" id="CHEBI:29985"/>
        <dbReference type="ChEBI" id="CHEBI:33019"/>
        <dbReference type="ChEBI" id="CHEBI:58017"/>
        <dbReference type="ChEBI" id="CHEBI:58359"/>
        <dbReference type="ChEBI" id="CHEBI:58681"/>
        <dbReference type="EC" id="2.4.2.14"/>
    </reaction>
</comment>
<dbReference type="UniPathway" id="UPA00074">
    <property type="reaction ID" value="UER00124"/>
</dbReference>
<evidence type="ECO:0000313" key="12">
    <source>
        <dbReference type="EMBL" id="OKL47385.1"/>
    </source>
</evidence>
<dbReference type="CDD" id="cd06223">
    <property type="entry name" value="PRTases_typeI"/>
    <property type="match status" value="1"/>
</dbReference>
<dbReference type="InterPro" id="IPR029055">
    <property type="entry name" value="Ntn_hydrolases_N"/>
</dbReference>
<evidence type="ECO:0000313" key="13">
    <source>
        <dbReference type="Proteomes" id="UP000186465"/>
    </source>
</evidence>
<proteinExistence type="inferred from homology"/>
<dbReference type="Gene3D" id="3.40.50.2020">
    <property type="match status" value="1"/>
</dbReference>
<dbReference type="InterPro" id="IPR005854">
    <property type="entry name" value="PurF"/>
</dbReference>
<dbReference type="GO" id="GO:0051536">
    <property type="term" value="F:iron-sulfur cluster binding"/>
    <property type="evidence" value="ECO:0007669"/>
    <property type="project" value="UniProtKB-KW"/>
</dbReference>
<dbReference type="Proteomes" id="UP000186465">
    <property type="component" value="Unassembled WGS sequence"/>
</dbReference>
<dbReference type="GO" id="GO:0009113">
    <property type="term" value="P:purine nucleobase biosynthetic process"/>
    <property type="evidence" value="ECO:0007669"/>
    <property type="project" value="InterPro"/>
</dbReference>
<dbReference type="EC" id="2.4.2.14" evidence="3 8"/>
<dbReference type="Gene3D" id="3.60.20.10">
    <property type="entry name" value="Glutamine Phosphoribosylpyrophosphate, subunit 1, domain 1"/>
    <property type="match status" value="1"/>
</dbReference>
<name>A0A1Q5PL70_9ACTO</name>
<feature type="binding site" evidence="10">
    <location>
        <position position="466"/>
    </location>
    <ligand>
        <name>[4Fe-4S] cluster</name>
        <dbReference type="ChEBI" id="CHEBI:49883"/>
    </ligand>
</feature>
<keyword evidence="9" id="KW-0460">Magnesium</keyword>
<reference evidence="13" key="1">
    <citation type="submission" date="2016-11" db="EMBL/GenBank/DDBJ databases">
        <title>Actinomyces gypaetusis sp. nov. isolated from Gypaetus barbatus in Qinghai Tibet Plateau China.</title>
        <authorList>
            <person name="Meng X."/>
        </authorList>
    </citation>
    <scope>NUCLEOTIDE SEQUENCE [LARGE SCALE GENOMIC DNA]</scope>
    <source>
        <strain evidence="13">DSM 15383</strain>
    </source>
</reference>
<dbReference type="RefSeq" id="WP_075361956.1">
    <property type="nucleotide sequence ID" value="NZ_MPDM01000007.1"/>
</dbReference>
<keyword evidence="10" id="KW-0411">Iron-sulfur</keyword>
<dbReference type="PROSITE" id="PS51278">
    <property type="entry name" value="GATASE_TYPE_2"/>
    <property type="match status" value="1"/>
</dbReference>
<accession>A0A1Q5PL70</accession>
<dbReference type="GO" id="GO:0046872">
    <property type="term" value="F:metal ion binding"/>
    <property type="evidence" value="ECO:0007669"/>
    <property type="project" value="UniProtKB-KW"/>
</dbReference>
<evidence type="ECO:0000256" key="5">
    <source>
        <dbReference type="ARBA" id="ARBA00022679"/>
    </source>
</evidence>
<keyword evidence="13" id="KW-1185">Reference proteome</keyword>
<dbReference type="Pfam" id="PF13537">
    <property type="entry name" value="GATase_7"/>
    <property type="match status" value="1"/>
</dbReference>
<feature type="binding site" evidence="9">
    <location>
        <position position="350"/>
    </location>
    <ligand>
        <name>Mg(2+)</name>
        <dbReference type="ChEBI" id="CHEBI:18420"/>
    </ligand>
</feature>
<feature type="binding site" evidence="10">
    <location>
        <position position="469"/>
    </location>
    <ligand>
        <name>[4Fe-4S] cluster</name>
        <dbReference type="ChEBI" id="CHEBI:49883"/>
    </ligand>
</feature>
<dbReference type="PANTHER" id="PTHR11907">
    <property type="entry name" value="AMIDOPHOSPHORIBOSYLTRANSFERASE"/>
    <property type="match status" value="1"/>
</dbReference>
<organism evidence="12 13">
    <name type="scientific">Boudabousia marimammalium</name>
    <dbReference type="NCBI Taxonomy" id="156892"/>
    <lineage>
        <taxon>Bacteria</taxon>
        <taxon>Bacillati</taxon>
        <taxon>Actinomycetota</taxon>
        <taxon>Actinomycetes</taxon>
        <taxon>Actinomycetales</taxon>
        <taxon>Actinomycetaceae</taxon>
        <taxon>Boudabousia</taxon>
    </lineage>
</organism>
<dbReference type="STRING" id="156892.BM477_06885"/>